<keyword evidence="3" id="KW-0547">Nucleotide-binding</keyword>
<dbReference type="Pfam" id="PF13086">
    <property type="entry name" value="AAA_11"/>
    <property type="match status" value="1"/>
</dbReference>
<name>A0A9P0HQ25_NEZVI</name>
<dbReference type="GO" id="GO:0008270">
    <property type="term" value="F:zinc ion binding"/>
    <property type="evidence" value="ECO:0007669"/>
    <property type="project" value="UniProtKB-KW"/>
</dbReference>
<dbReference type="InterPro" id="IPR041677">
    <property type="entry name" value="DNA2/NAM7_AAA_11"/>
</dbReference>
<dbReference type="InterPro" id="IPR045055">
    <property type="entry name" value="DNA2/NAM7-like"/>
</dbReference>
<feature type="domain" description="NF-X1-type" evidence="10">
    <location>
        <begin position="1317"/>
        <end position="1335"/>
    </location>
</feature>
<feature type="domain" description="NF-X1-type" evidence="10">
    <location>
        <begin position="1590"/>
        <end position="1607"/>
    </location>
</feature>
<dbReference type="InterPro" id="IPR047187">
    <property type="entry name" value="SF1_C_Upf1"/>
</dbReference>
<feature type="compositionally biased region" description="Basic residues" evidence="9">
    <location>
        <begin position="17"/>
        <end position="30"/>
    </location>
</feature>
<dbReference type="Proteomes" id="UP001152798">
    <property type="component" value="Chromosome 6"/>
</dbReference>
<feature type="domain" description="NF-X1-type" evidence="10">
    <location>
        <begin position="1685"/>
        <end position="1706"/>
    </location>
</feature>
<evidence type="ECO:0000256" key="8">
    <source>
        <dbReference type="ARBA" id="ARBA00022840"/>
    </source>
</evidence>
<dbReference type="Gene3D" id="3.40.50.300">
    <property type="entry name" value="P-loop containing nucleotide triphosphate hydrolases"/>
    <property type="match status" value="3"/>
</dbReference>
<keyword evidence="7" id="KW-0862">Zinc</keyword>
<dbReference type="GO" id="GO:0005694">
    <property type="term" value="C:chromosome"/>
    <property type="evidence" value="ECO:0007669"/>
    <property type="project" value="UniProtKB-ARBA"/>
</dbReference>
<evidence type="ECO:0000256" key="9">
    <source>
        <dbReference type="SAM" id="MobiDB-lite"/>
    </source>
</evidence>
<feature type="domain" description="NF-X1-type" evidence="10">
    <location>
        <begin position="1563"/>
        <end position="1586"/>
    </location>
</feature>
<dbReference type="InterPro" id="IPR041679">
    <property type="entry name" value="DNA2/NAM7-like_C"/>
</dbReference>
<accession>A0A9P0HQ25</accession>
<evidence type="ECO:0000313" key="11">
    <source>
        <dbReference type="EMBL" id="CAH1406111.1"/>
    </source>
</evidence>
<keyword evidence="8" id="KW-0067">ATP-binding</keyword>
<feature type="region of interest" description="Disordered" evidence="9">
    <location>
        <begin position="1"/>
        <end position="43"/>
    </location>
</feature>
<dbReference type="PANTHER" id="PTHR10887">
    <property type="entry name" value="DNA2/NAM7 HELICASE FAMILY"/>
    <property type="match status" value="1"/>
</dbReference>
<gene>
    <name evidence="11" type="ORF">NEZAVI_LOCUS14126</name>
</gene>
<dbReference type="CDD" id="cd18808">
    <property type="entry name" value="SF1_C_Upf1"/>
    <property type="match status" value="1"/>
</dbReference>
<evidence type="ECO:0000256" key="7">
    <source>
        <dbReference type="ARBA" id="ARBA00022833"/>
    </source>
</evidence>
<evidence type="ECO:0000256" key="3">
    <source>
        <dbReference type="ARBA" id="ARBA00022741"/>
    </source>
</evidence>
<dbReference type="InterPro" id="IPR057373">
    <property type="entry name" value="ZNFX1"/>
</dbReference>
<organism evidence="11 12">
    <name type="scientific">Nezara viridula</name>
    <name type="common">Southern green stink bug</name>
    <name type="synonym">Cimex viridulus</name>
    <dbReference type="NCBI Taxonomy" id="85310"/>
    <lineage>
        <taxon>Eukaryota</taxon>
        <taxon>Metazoa</taxon>
        <taxon>Ecdysozoa</taxon>
        <taxon>Arthropoda</taxon>
        <taxon>Hexapoda</taxon>
        <taxon>Insecta</taxon>
        <taxon>Pterygota</taxon>
        <taxon>Neoptera</taxon>
        <taxon>Paraneoptera</taxon>
        <taxon>Hemiptera</taxon>
        <taxon>Heteroptera</taxon>
        <taxon>Panheteroptera</taxon>
        <taxon>Pentatomomorpha</taxon>
        <taxon>Pentatomoidea</taxon>
        <taxon>Pentatomidae</taxon>
        <taxon>Pentatominae</taxon>
        <taxon>Nezara</taxon>
    </lineage>
</organism>
<dbReference type="FunFam" id="3.40.50.300:FF:000326">
    <property type="entry name" value="P-loop containing nucleoside triphosphate hydrolase"/>
    <property type="match status" value="1"/>
</dbReference>
<keyword evidence="4" id="KW-0863">Zinc-finger</keyword>
<reference evidence="11" key="1">
    <citation type="submission" date="2022-01" db="EMBL/GenBank/DDBJ databases">
        <authorList>
            <person name="King R."/>
        </authorList>
    </citation>
    <scope>NUCLEOTIDE SEQUENCE</scope>
</reference>
<dbReference type="InterPro" id="IPR027417">
    <property type="entry name" value="P-loop_NTPase"/>
</dbReference>
<dbReference type="GO" id="GO:0031380">
    <property type="term" value="C:nuclear RNA-directed RNA polymerase complex"/>
    <property type="evidence" value="ECO:0007669"/>
    <property type="project" value="TreeGrafter"/>
</dbReference>
<feature type="compositionally biased region" description="Polar residues" evidence="9">
    <location>
        <begin position="7"/>
        <end position="16"/>
    </location>
</feature>
<evidence type="ECO:0000313" key="12">
    <source>
        <dbReference type="Proteomes" id="UP001152798"/>
    </source>
</evidence>
<dbReference type="Pfam" id="PF25396">
    <property type="entry name" value="ZNFX1"/>
    <property type="match status" value="1"/>
</dbReference>
<feature type="domain" description="NF-X1-type" evidence="10">
    <location>
        <begin position="1426"/>
        <end position="1446"/>
    </location>
</feature>
<dbReference type="GO" id="GO:0031048">
    <property type="term" value="P:regulatory ncRNA-mediated heterochromatin formation"/>
    <property type="evidence" value="ECO:0007669"/>
    <property type="project" value="TreeGrafter"/>
</dbReference>
<protein>
    <recommendedName>
        <fullName evidence="10">NF-X1-type domain-containing protein</fullName>
    </recommendedName>
</protein>
<evidence type="ECO:0000256" key="5">
    <source>
        <dbReference type="ARBA" id="ARBA00022801"/>
    </source>
</evidence>
<dbReference type="GO" id="GO:0005524">
    <property type="term" value="F:ATP binding"/>
    <property type="evidence" value="ECO:0007669"/>
    <property type="project" value="UniProtKB-KW"/>
</dbReference>
<dbReference type="GO" id="GO:0016787">
    <property type="term" value="F:hydrolase activity"/>
    <property type="evidence" value="ECO:0007669"/>
    <property type="project" value="UniProtKB-KW"/>
</dbReference>
<keyword evidence="1" id="KW-0479">Metal-binding</keyword>
<dbReference type="OrthoDB" id="2423195at2759"/>
<dbReference type="EMBL" id="OV725082">
    <property type="protein sequence ID" value="CAH1406111.1"/>
    <property type="molecule type" value="Genomic_DNA"/>
</dbReference>
<dbReference type="Pfam" id="PF13087">
    <property type="entry name" value="AAA_12"/>
    <property type="match status" value="1"/>
</dbReference>
<dbReference type="InterPro" id="IPR000967">
    <property type="entry name" value="Znf_NFX1"/>
</dbReference>
<dbReference type="SUPFAM" id="SSF52540">
    <property type="entry name" value="P-loop containing nucleoside triphosphate hydrolases"/>
    <property type="match status" value="1"/>
</dbReference>
<evidence type="ECO:0000256" key="1">
    <source>
        <dbReference type="ARBA" id="ARBA00022723"/>
    </source>
</evidence>
<sequence length="2092" mass="239167">MDCFETLKSSPNQRTISMKKKQTASKKSNSKFHPLSDKQKDNQNSIAERISLLNLDRFQTNRNLMESNNDKSLKNNILKQKCVKPHSLRRKQKLDNPNSVSELFSLLNIDGSHLNRNVITDKPFIKTIERHKKTKNNSSRDYFHPSRHDLANSKYRNFDFIQETGDKRKQLGSQCSSLRSSVSSLLSFEDKEQNIEQKIDRQKKQSHSNWRNKKLNHNFTSHLSNHFIKSWILKDDDSLAYLIMKNKDGFKNLFCTHRNVNDMIVVFELLNRICEINDPLTKTYFLSFSLNQQFIENIDSYIPCILLGSSRDMLKNLEYLLKFYSEIIHVIPAENLDDYYRLFTSSLDKLERIGLIPDLMLNNIKELITNISEKLKETNTQFDVSNLSILPLPEDMNVVPELQPNIITGSYESPSHYLNIHFKLLKEDFVFNLRSGLQEYESNLKEKKSSRIKDIFLYDAVYCGLIKRSRKTNLMISFEIDNKKLKKVDWRTSKRLIHGSLLLISNDDFKTYYLALVDDKKTPKSEDKHFVITALIVDKLIKFKEYTKCTIIEPKVFFNPYFQVLKTIKKIDSNIFPMEDYIIQASTKINPPVYVSEETNYSIAGNEVNINKITSYEYPEIFALNEFQISALQAALTKEFVIIQGPPGTGKSYLGLKIINILLNNSSVWKKDESPILVICYRNNAVDQILESLIKDGKKIVRLGSQSNNELVKDCCLRNAVKMINTKPVLRDQIKVIKNQIETLKSQIAEMSTVIAIINDQKAVLSIGSLGDVLTTTQKQCLSKSNVFEEWLFGGFDECDNNEALMEDLQLDSLEYKYSSSPNQRQSSFFLLSITGLINELCDLRRKIDNIYAYNEHLQSKGQDMLLNVVEILQEYADKELFLKKVVNRINSEIDNFIDITQLHPDNLFKLSIPERWKLYKNWADMFCKQGLEKIEGFLDELNKKQNDLDELNDMSDGYKVLQLRPDVVGATTTGAARTRALLTVIQPKIVIFEEAAEVLESHTITALTQFCEHVIMIGDHQQLRPNPASYISAYKYKLDISLFERMINNGVEYFTLNEQHRMRPLISSLVIPQFYPTLQNHISVENYPDVRGLKDNMFFVDHIIPEDELADSESHRNKHEANFILALADYILKQGYNKEDITILTLYGAQLFYLQAVRSNYPSTKGVSLEVVDNFQGEENKIILLSLVRSNSHSIGFLSKMNRICVALTRAREGFYIIGNMTTLKGNSLVWKGINETLQRNKVIGNELPLKCNTHGTITNVRTTDDFAPLIFGGCTLICGAKLECGHLCELQCHGSDECHLGTFSCQKPCERKAGCNIHDCKALCGVPCPKCDVIVETVLPCDHPGEKECEGGFLPCSSNCSDKLNCGHPCLKECHFPMPHLPNEFCPMPCDKPNVNCFLGHKCQKACGEECGECVVKTITTMPCGHTVHGKCHKIKNKICEVLLEKKLDCGHTVEVECFKFNSEVVCTKSNLERLSCGHDIEVPCVGGDKKEMICKEIVQKCLPCGHFKTIACHLSCEENVCEKLVEKELKCGHGVQLAKCSTSLEDILCKKKVIKTVKECGHKVKVMCYMKLSKAICKQPCNLIKPCGHHCSGLCGQPCPECQEKVEIDQVCGHKGFSPCAVIADTNISDTNIKTNPGSFNCETLCKSILKCGHQCGGTCGKCLQGRIHEACVVACGAVLLCGHVCSNNCSSGIHLCDKKCLNICKHQTCKNKCSQPCQKCKQQCEWRCEHFQCSKLCWEKCNRPVCEAPCKKLLPCGHTCNGFCGEPCPLVCITCTPENNNNSKSKYILLEDCGHYISKNEFLASIKTTLGLFLCPRCQKPQTSSHYVRYYTKQWFVLFPQIRKKLLNKYNNVKGLVLDTKSLLSRLHKLLKFKFYDFEELKLLLNGIIESVKTILLKQNEETCIETLRSLLFVSYYISEAFHLLQQTNQINDSDHLSRLNYLASSLKKWENGISRDQIYQFKDELFRLIVICKIKEIKEKRKNNNEPVKTVYLDEAWNSACGMEEFNEDRQKNIVSLIKQIDSNFEINLQLLSSKFLSIFEKYYPLTLHKESWMKCKKNSHIFYSLDNALSESNCPTCKDSKREFLF</sequence>
<keyword evidence="2" id="KW-0677">Repeat</keyword>
<evidence type="ECO:0000259" key="10">
    <source>
        <dbReference type="SMART" id="SM00438"/>
    </source>
</evidence>
<feature type="domain" description="NF-X1-type" evidence="10">
    <location>
        <begin position="1286"/>
        <end position="1309"/>
    </location>
</feature>
<keyword evidence="12" id="KW-1185">Reference proteome</keyword>
<evidence type="ECO:0000256" key="2">
    <source>
        <dbReference type="ARBA" id="ARBA00022737"/>
    </source>
</evidence>
<keyword evidence="5" id="KW-0378">Hydrolase</keyword>
<evidence type="ECO:0000256" key="4">
    <source>
        <dbReference type="ARBA" id="ARBA00022771"/>
    </source>
</evidence>
<feature type="domain" description="NF-X1-type" evidence="10">
    <location>
        <begin position="1368"/>
        <end position="1394"/>
    </location>
</feature>
<dbReference type="SMART" id="SM00438">
    <property type="entry name" value="ZnF_NFX"/>
    <property type="match status" value="7"/>
</dbReference>
<proteinExistence type="predicted"/>
<keyword evidence="6" id="KW-0347">Helicase</keyword>
<dbReference type="PANTHER" id="PTHR10887:SF341">
    <property type="entry name" value="NFX1-TYPE ZINC FINGER-CONTAINING PROTEIN 1"/>
    <property type="match status" value="1"/>
</dbReference>
<evidence type="ECO:0000256" key="6">
    <source>
        <dbReference type="ARBA" id="ARBA00022806"/>
    </source>
</evidence>
<dbReference type="GO" id="GO:0004386">
    <property type="term" value="F:helicase activity"/>
    <property type="evidence" value="ECO:0007669"/>
    <property type="project" value="UniProtKB-KW"/>
</dbReference>